<dbReference type="EnsemblMetazoa" id="HelroT190658">
    <property type="protein sequence ID" value="HelroP190658"/>
    <property type="gene ID" value="HelroG190658"/>
</dbReference>
<reference evidence="5" key="1">
    <citation type="submission" date="2012-12" db="EMBL/GenBank/DDBJ databases">
        <authorList>
            <person name="Hellsten U."/>
            <person name="Grimwood J."/>
            <person name="Chapman J.A."/>
            <person name="Shapiro H."/>
            <person name="Aerts A."/>
            <person name="Otillar R.P."/>
            <person name="Terry A.Y."/>
            <person name="Boore J.L."/>
            <person name="Simakov O."/>
            <person name="Marletaz F."/>
            <person name="Cho S.-J."/>
            <person name="Edsinger-Gonzales E."/>
            <person name="Havlak P."/>
            <person name="Kuo D.-H."/>
            <person name="Larsson T."/>
            <person name="Lv J."/>
            <person name="Arendt D."/>
            <person name="Savage R."/>
            <person name="Osoegawa K."/>
            <person name="de Jong P."/>
            <person name="Lindberg D.R."/>
            <person name="Seaver E.C."/>
            <person name="Weisblat D.A."/>
            <person name="Putnam N.H."/>
            <person name="Grigoriev I.V."/>
            <person name="Rokhsar D.S."/>
        </authorList>
    </citation>
    <scope>NUCLEOTIDE SEQUENCE</scope>
</reference>
<feature type="compositionally biased region" description="Basic and acidic residues" evidence="2">
    <location>
        <begin position="231"/>
        <end position="253"/>
    </location>
</feature>
<dbReference type="RefSeq" id="XP_009012933.1">
    <property type="nucleotide sequence ID" value="XM_009014685.1"/>
</dbReference>
<feature type="compositionally biased region" description="Low complexity" evidence="2">
    <location>
        <begin position="15"/>
        <end position="43"/>
    </location>
</feature>
<evidence type="ECO:0000256" key="1">
    <source>
        <dbReference type="ARBA" id="ARBA00008315"/>
    </source>
</evidence>
<organism evidence="4 5">
    <name type="scientific">Helobdella robusta</name>
    <name type="common">Californian leech</name>
    <dbReference type="NCBI Taxonomy" id="6412"/>
    <lineage>
        <taxon>Eukaryota</taxon>
        <taxon>Metazoa</taxon>
        <taxon>Spiralia</taxon>
        <taxon>Lophotrochozoa</taxon>
        <taxon>Annelida</taxon>
        <taxon>Clitellata</taxon>
        <taxon>Hirudinea</taxon>
        <taxon>Rhynchobdellida</taxon>
        <taxon>Glossiphoniidae</taxon>
        <taxon>Helobdella</taxon>
    </lineage>
</organism>
<evidence type="ECO:0000256" key="2">
    <source>
        <dbReference type="SAM" id="MobiDB-lite"/>
    </source>
</evidence>
<dbReference type="OrthoDB" id="2163395at2759"/>
<gene>
    <name evidence="4" type="primary">20211661</name>
    <name evidence="3" type="ORF">HELRODRAFT_190658</name>
</gene>
<dbReference type="PANTHER" id="PTHR33768">
    <property type="entry name" value="MIP11318P"/>
    <property type="match status" value="1"/>
</dbReference>
<evidence type="ECO:0000313" key="3">
    <source>
        <dbReference type="EMBL" id="ESO08911.1"/>
    </source>
</evidence>
<dbReference type="InterPro" id="IPR038792">
    <property type="entry name" value="CFAP97D1/2"/>
</dbReference>
<proteinExistence type="inferred from homology"/>
<accession>T1FS64</accession>
<feature type="compositionally biased region" description="Low complexity" evidence="2">
    <location>
        <begin position="254"/>
        <end position="271"/>
    </location>
</feature>
<comment type="similarity">
    <text evidence="1">Belongs to the CFAP97 family.</text>
</comment>
<dbReference type="HOGENOM" id="CLU_1027713_0_0_1"/>
<dbReference type="Pfam" id="PF13879">
    <property type="entry name" value="Hmw_CFAP97"/>
    <property type="match status" value="1"/>
</dbReference>
<dbReference type="EMBL" id="KB096023">
    <property type="protein sequence ID" value="ESO08911.1"/>
    <property type="molecule type" value="Genomic_DNA"/>
</dbReference>
<feature type="compositionally biased region" description="Basic residues" evidence="2">
    <location>
        <begin position="1"/>
        <end position="13"/>
    </location>
</feature>
<evidence type="ECO:0000313" key="5">
    <source>
        <dbReference type="Proteomes" id="UP000015101"/>
    </source>
</evidence>
<protein>
    <recommendedName>
        <fullName evidence="6">Cilia- and flagella-associated protein 97</fullName>
    </recommendedName>
</protein>
<dbReference type="Proteomes" id="UP000015101">
    <property type="component" value="Unassembled WGS sequence"/>
</dbReference>
<dbReference type="GeneID" id="20211661"/>
<dbReference type="EMBL" id="AMQM01003110">
    <property type="status" value="NOT_ANNOTATED_CDS"/>
    <property type="molecule type" value="Genomic_DNA"/>
</dbReference>
<dbReference type="InParanoid" id="T1FS64"/>
<dbReference type="PANTHER" id="PTHR33768:SF3">
    <property type="entry name" value="MIP11318P"/>
    <property type="match status" value="1"/>
</dbReference>
<dbReference type="AlphaFoldDB" id="T1FS64"/>
<feature type="compositionally biased region" description="Basic and acidic residues" evidence="2">
    <location>
        <begin position="96"/>
        <end position="128"/>
    </location>
</feature>
<dbReference type="CTD" id="20211661"/>
<reference evidence="4" key="3">
    <citation type="submission" date="2015-06" db="UniProtKB">
        <authorList>
            <consortium name="EnsemblMetazoa"/>
        </authorList>
    </citation>
    <scope>IDENTIFICATION</scope>
</reference>
<reference evidence="3 5" key="2">
    <citation type="journal article" date="2013" name="Nature">
        <title>Insights into bilaterian evolution from three spiralian genomes.</title>
        <authorList>
            <person name="Simakov O."/>
            <person name="Marletaz F."/>
            <person name="Cho S.J."/>
            <person name="Edsinger-Gonzales E."/>
            <person name="Havlak P."/>
            <person name="Hellsten U."/>
            <person name="Kuo D.H."/>
            <person name="Larsson T."/>
            <person name="Lv J."/>
            <person name="Arendt D."/>
            <person name="Savage R."/>
            <person name="Osoegawa K."/>
            <person name="de Jong P."/>
            <person name="Grimwood J."/>
            <person name="Chapman J.A."/>
            <person name="Shapiro H."/>
            <person name="Aerts A."/>
            <person name="Otillar R.P."/>
            <person name="Terry A.Y."/>
            <person name="Boore J.L."/>
            <person name="Grigoriev I.V."/>
            <person name="Lindberg D.R."/>
            <person name="Seaver E.C."/>
            <person name="Weisblat D.A."/>
            <person name="Putnam N.H."/>
            <person name="Rokhsar D.S."/>
        </authorList>
    </citation>
    <scope>NUCLEOTIDE SEQUENCE</scope>
</reference>
<dbReference type="STRING" id="6412.T1FS64"/>
<evidence type="ECO:0000313" key="4">
    <source>
        <dbReference type="EnsemblMetazoa" id="HelroP190658"/>
    </source>
</evidence>
<keyword evidence="5" id="KW-1185">Reference proteome</keyword>
<dbReference type="InterPro" id="IPR029488">
    <property type="entry name" value="Hmw/CFAP97"/>
</dbReference>
<sequence length="271" mass="31407">MSKQVKKSGKKTKPSSESTTYRSKSRSTSRSTSRSSSRSRPTSKGSNTKRSKSRSASYSSNSFESSSHNSKSRSRSRSASSDSDRAPTYRLRNRSHSNEKPAKSGENKYKRSSSEHRKPRNELVRSGELESLNGAGRWRKSEPKYEPRYPTYGLNPMKLEGARRDTTNYYIHRRKIAEVKSRVDNRPPTIYPHVYCNMKKLKRQQEERALIERNNQFLLSKLYVAATTTRVDNKSQGRERERQRNQKRWEELRQTSSQHASRQQSSHLPGI</sequence>
<dbReference type="KEGG" id="hro:HELRODRAFT_190658"/>
<feature type="region of interest" description="Disordered" evidence="2">
    <location>
        <begin position="230"/>
        <end position="271"/>
    </location>
</feature>
<feature type="region of interest" description="Disordered" evidence="2">
    <location>
        <begin position="1"/>
        <end position="129"/>
    </location>
</feature>
<name>T1FS64_HELRO</name>
<feature type="compositionally biased region" description="Low complexity" evidence="2">
    <location>
        <begin position="54"/>
        <end position="69"/>
    </location>
</feature>
<evidence type="ECO:0008006" key="6">
    <source>
        <dbReference type="Google" id="ProtNLM"/>
    </source>
</evidence>